<dbReference type="PIRSF" id="PIRSF006698">
    <property type="entry name" value="Septin"/>
    <property type="match status" value="1"/>
</dbReference>
<keyword evidence="14" id="KW-0969">Cilium</keyword>
<dbReference type="PROSITE" id="PS51719">
    <property type="entry name" value="G_SEPTIN"/>
    <property type="match status" value="1"/>
</dbReference>
<dbReference type="EMBL" id="CAJHNH020002275">
    <property type="protein sequence ID" value="CAG5126165.1"/>
    <property type="molecule type" value="Genomic_DNA"/>
</dbReference>
<feature type="region of interest" description="Disordered" evidence="21">
    <location>
        <begin position="1"/>
        <end position="51"/>
    </location>
</feature>
<dbReference type="FunFam" id="3.40.50.300:FF:000162">
    <property type="entry name" value="septin-7 isoform X1"/>
    <property type="match status" value="1"/>
</dbReference>
<evidence type="ECO:0000313" key="23">
    <source>
        <dbReference type="EMBL" id="CAG5126165.1"/>
    </source>
</evidence>
<feature type="domain" description="Septin-type G" evidence="22">
    <location>
        <begin position="81"/>
        <end position="350"/>
    </location>
</feature>
<name>A0A8S3ZEA4_9EUPU</name>
<evidence type="ECO:0000256" key="8">
    <source>
        <dbReference type="ARBA" id="ARBA00022490"/>
    </source>
</evidence>
<evidence type="ECO:0000256" key="11">
    <source>
        <dbReference type="ARBA" id="ARBA00022776"/>
    </source>
</evidence>
<dbReference type="InterPro" id="IPR016491">
    <property type="entry name" value="Septin"/>
</dbReference>
<dbReference type="OrthoDB" id="416553at2759"/>
<dbReference type="Gene3D" id="3.40.50.300">
    <property type="entry name" value="P-loop containing nucleotide triphosphate hydrolases"/>
    <property type="match status" value="1"/>
</dbReference>
<evidence type="ECO:0000256" key="4">
    <source>
        <dbReference type="ARBA" id="ARBA00004626"/>
    </source>
</evidence>
<dbReference type="Pfam" id="PF00735">
    <property type="entry name" value="Septin"/>
    <property type="match status" value="1"/>
</dbReference>
<comment type="subcellular location">
    <subcellularLocation>
        <location evidence="5">Chromosome</location>
        <location evidence="5">Centromere</location>
        <location evidence="5">Kinetochore</location>
    </subcellularLocation>
    <subcellularLocation>
        <location evidence="4">Cleavage furrow</location>
    </subcellularLocation>
    <subcellularLocation>
        <location evidence="3">Cytoplasm</location>
        <location evidence="3">Cytoskeleton</location>
        <location evidence="3">Cilium axoneme</location>
    </subcellularLocation>
    <subcellularLocation>
        <location evidence="1">Cytoplasm</location>
        <location evidence="1">Cytoskeleton</location>
        <location evidence="1">Spindle</location>
    </subcellularLocation>
    <subcellularLocation>
        <location evidence="2">Midbody</location>
    </subcellularLocation>
</comment>
<dbReference type="AlphaFoldDB" id="A0A8S3ZEA4"/>
<dbReference type="GO" id="GO:0000776">
    <property type="term" value="C:kinetochore"/>
    <property type="evidence" value="ECO:0007669"/>
    <property type="project" value="UniProtKB-KW"/>
</dbReference>
<dbReference type="PANTHER" id="PTHR18884">
    <property type="entry name" value="SEPTIN"/>
    <property type="match status" value="1"/>
</dbReference>
<keyword evidence="11" id="KW-0498">Mitosis</keyword>
<evidence type="ECO:0000256" key="19">
    <source>
        <dbReference type="ARBA" id="ARBA00023328"/>
    </source>
</evidence>
<keyword evidence="18" id="KW-0131">Cell cycle</keyword>
<keyword evidence="13" id="KW-0175">Coiled coil</keyword>
<dbReference type="GO" id="GO:0032154">
    <property type="term" value="C:cleavage furrow"/>
    <property type="evidence" value="ECO:0007669"/>
    <property type="project" value="UniProtKB-SubCell"/>
</dbReference>
<evidence type="ECO:0000256" key="13">
    <source>
        <dbReference type="ARBA" id="ARBA00023054"/>
    </source>
</evidence>
<keyword evidence="24" id="KW-1185">Reference proteome</keyword>
<keyword evidence="19" id="KW-0137">Centromere</keyword>
<evidence type="ECO:0000256" key="3">
    <source>
        <dbReference type="ARBA" id="ARBA00004430"/>
    </source>
</evidence>
<evidence type="ECO:0000256" key="15">
    <source>
        <dbReference type="ARBA" id="ARBA00023134"/>
    </source>
</evidence>
<dbReference type="SUPFAM" id="SSF52540">
    <property type="entry name" value="P-loop containing nucleoside triphosphate hydrolases"/>
    <property type="match status" value="1"/>
</dbReference>
<feature type="compositionally biased region" description="Basic and acidic residues" evidence="21">
    <location>
        <begin position="403"/>
        <end position="458"/>
    </location>
</feature>
<proteinExistence type="inferred from homology"/>
<keyword evidence="7" id="KW-0158">Chromosome</keyword>
<evidence type="ECO:0000313" key="24">
    <source>
        <dbReference type="Proteomes" id="UP000678393"/>
    </source>
</evidence>
<evidence type="ECO:0000256" key="21">
    <source>
        <dbReference type="SAM" id="MobiDB-lite"/>
    </source>
</evidence>
<comment type="similarity">
    <text evidence="20">Belongs to the TRAFAC class TrmE-Era-EngA-EngB-Septin-like GTPase superfamily. Septin GTPase family.</text>
</comment>
<evidence type="ECO:0000256" key="5">
    <source>
        <dbReference type="ARBA" id="ARBA00004629"/>
    </source>
</evidence>
<dbReference type="GO" id="GO:0005819">
    <property type="term" value="C:spindle"/>
    <property type="evidence" value="ECO:0007669"/>
    <property type="project" value="UniProtKB-SubCell"/>
</dbReference>
<dbReference type="InterPro" id="IPR008115">
    <property type="entry name" value="Septin7"/>
</dbReference>
<evidence type="ECO:0000256" key="18">
    <source>
        <dbReference type="ARBA" id="ARBA00023306"/>
    </source>
</evidence>
<evidence type="ECO:0000256" key="14">
    <source>
        <dbReference type="ARBA" id="ARBA00023069"/>
    </source>
</evidence>
<keyword evidence="10 20" id="KW-0547">Nucleotide-binding</keyword>
<keyword evidence="9" id="KW-0132">Cell division</keyword>
<protein>
    <recommendedName>
        <fullName evidence="6">Septin-7</fullName>
    </recommendedName>
</protein>
<dbReference type="PRINTS" id="PR01742">
    <property type="entry name" value="SEPTIN7"/>
</dbReference>
<organism evidence="23 24">
    <name type="scientific">Candidula unifasciata</name>
    <dbReference type="NCBI Taxonomy" id="100452"/>
    <lineage>
        <taxon>Eukaryota</taxon>
        <taxon>Metazoa</taxon>
        <taxon>Spiralia</taxon>
        <taxon>Lophotrochozoa</taxon>
        <taxon>Mollusca</taxon>
        <taxon>Gastropoda</taxon>
        <taxon>Heterobranchia</taxon>
        <taxon>Euthyneura</taxon>
        <taxon>Panpulmonata</taxon>
        <taxon>Eupulmonata</taxon>
        <taxon>Stylommatophora</taxon>
        <taxon>Helicina</taxon>
        <taxon>Helicoidea</taxon>
        <taxon>Geomitridae</taxon>
        <taxon>Candidula</taxon>
    </lineage>
</organism>
<dbReference type="GO" id="GO:0051301">
    <property type="term" value="P:cell division"/>
    <property type="evidence" value="ECO:0007669"/>
    <property type="project" value="UniProtKB-KW"/>
</dbReference>
<comment type="caution">
    <text evidence="23">The sequence shown here is derived from an EMBL/GenBank/DDBJ whole genome shotgun (WGS) entry which is preliminary data.</text>
</comment>
<keyword evidence="8" id="KW-0963">Cytoplasm</keyword>
<dbReference type="CDD" id="cd01850">
    <property type="entry name" value="CDC_Septin"/>
    <property type="match status" value="1"/>
</dbReference>
<evidence type="ECO:0000256" key="10">
    <source>
        <dbReference type="ARBA" id="ARBA00022741"/>
    </source>
</evidence>
<evidence type="ECO:0000256" key="1">
    <source>
        <dbReference type="ARBA" id="ARBA00004186"/>
    </source>
</evidence>
<accession>A0A8S3ZEA4</accession>
<dbReference type="InterPro" id="IPR030379">
    <property type="entry name" value="G_SEPTIN_dom"/>
</dbReference>
<keyword evidence="15 20" id="KW-0342">GTP-binding</keyword>
<keyword evidence="16" id="KW-0206">Cytoskeleton</keyword>
<feature type="compositionally biased region" description="Basic and acidic residues" evidence="21">
    <location>
        <begin position="31"/>
        <end position="51"/>
    </location>
</feature>
<feature type="region of interest" description="Disordered" evidence="21">
    <location>
        <begin position="399"/>
        <end position="466"/>
    </location>
</feature>
<dbReference type="GO" id="GO:0005930">
    <property type="term" value="C:axoneme"/>
    <property type="evidence" value="ECO:0007669"/>
    <property type="project" value="UniProtKB-SubCell"/>
</dbReference>
<evidence type="ECO:0000256" key="17">
    <source>
        <dbReference type="ARBA" id="ARBA00023273"/>
    </source>
</evidence>
<evidence type="ECO:0000256" key="2">
    <source>
        <dbReference type="ARBA" id="ARBA00004214"/>
    </source>
</evidence>
<evidence type="ECO:0000256" key="16">
    <source>
        <dbReference type="ARBA" id="ARBA00023212"/>
    </source>
</evidence>
<evidence type="ECO:0000259" key="22">
    <source>
        <dbReference type="PROSITE" id="PS51719"/>
    </source>
</evidence>
<dbReference type="InterPro" id="IPR027417">
    <property type="entry name" value="P-loop_NTPase"/>
</dbReference>
<keyword evidence="17" id="KW-0966">Cell projection</keyword>
<evidence type="ECO:0000256" key="9">
    <source>
        <dbReference type="ARBA" id="ARBA00022618"/>
    </source>
</evidence>
<gene>
    <name evidence="23" type="ORF">CUNI_LOCUS11723</name>
</gene>
<dbReference type="GO" id="GO:0030496">
    <property type="term" value="C:midbody"/>
    <property type="evidence" value="ECO:0007669"/>
    <property type="project" value="UniProtKB-SubCell"/>
</dbReference>
<sequence length="466" mass="53910">VNAAKRDAFFRAGGDGPAAKFNTANRYGGGVDRERLNRKEDSSKKERERDRKYGAEIRKDLEGYVGFANLPNQVYRKSVKRGFDFTLMVVGESGLGKSTLINSLFLTDLYSAEYPGPSHRIQKTVKVDTTQVTLKEGGVQLRLTVVDTPGFGDAVDNSNCWTPVIDFIDRKYDEYLNAESRVNRSSGADTRVHCCLYFITPTGHGLKPLDVEFMKRLHDKVNIIPLIAKADTLSPDECREFKKTILNEIAQHKIRIYEFPDCDDEEEMKVQKKLRDRVPFAVVGSNRIIEVGGKRVRGRQYPWGIVEVENLEHNDFIALRNMVIRTHMQDLKDVTNNVHYENFRYNKLAPTNAEGKIKPGSLTQDPMSQMAEERQEHNAKMKKMEAEMEQVFEMKVKEKRQKLKDSEADLQKRSEQMKKSLEQQQKELDDKWKEFEKEKAAWEEQWGERRRSLENQKDKKSKKGLF</sequence>
<evidence type="ECO:0000256" key="12">
    <source>
        <dbReference type="ARBA" id="ARBA00022838"/>
    </source>
</evidence>
<keyword evidence="12" id="KW-0995">Kinetochore</keyword>
<evidence type="ECO:0000256" key="6">
    <source>
        <dbReference type="ARBA" id="ARBA00018906"/>
    </source>
</evidence>
<evidence type="ECO:0000256" key="20">
    <source>
        <dbReference type="RuleBase" id="RU004560"/>
    </source>
</evidence>
<dbReference type="Proteomes" id="UP000678393">
    <property type="component" value="Unassembled WGS sequence"/>
</dbReference>
<reference evidence="23" key="1">
    <citation type="submission" date="2021-04" db="EMBL/GenBank/DDBJ databases">
        <authorList>
            <consortium name="Molecular Ecology Group"/>
        </authorList>
    </citation>
    <scope>NUCLEOTIDE SEQUENCE</scope>
</reference>
<dbReference type="GO" id="GO:0005525">
    <property type="term" value="F:GTP binding"/>
    <property type="evidence" value="ECO:0007669"/>
    <property type="project" value="UniProtKB-KW"/>
</dbReference>
<evidence type="ECO:0000256" key="7">
    <source>
        <dbReference type="ARBA" id="ARBA00022454"/>
    </source>
</evidence>
<feature type="non-terminal residue" evidence="23">
    <location>
        <position position="466"/>
    </location>
</feature>
<dbReference type="GO" id="GO:0031105">
    <property type="term" value="C:septin complex"/>
    <property type="evidence" value="ECO:0007669"/>
    <property type="project" value="InterPro"/>
</dbReference>